<accession>A0A1N6RPN0</accession>
<reference evidence="2" key="3">
    <citation type="submission" date="2017-03" db="EMBL/GenBank/DDBJ databases">
        <authorList>
            <person name="Dastager S.G."/>
            <person name="Neurgaonkar P.S."/>
            <person name="Dharne M.S."/>
        </authorList>
    </citation>
    <scope>NUCLEOTIDE SEQUENCE</scope>
    <source>
        <strain evidence="2">DSM 25145</strain>
    </source>
</reference>
<dbReference type="EMBL" id="FTLX01000002">
    <property type="protein sequence ID" value="SIQ30749.1"/>
    <property type="molecule type" value="Genomic_DNA"/>
</dbReference>
<evidence type="ECO:0000313" key="5">
    <source>
        <dbReference type="Proteomes" id="UP000215545"/>
    </source>
</evidence>
<dbReference type="AlphaFoldDB" id="A0A1N6RPN0"/>
<reference evidence="5" key="2">
    <citation type="submission" date="2017-03" db="EMBL/GenBank/DDBJ databases">
        <title>Bacillus sp. V-88(T) DSM27956, whole genome shotgun sequencing project.</title>
        <authorList>
            <person name="Dastager S.G."/>
            <person name="Neurgaonkar P.S."/>
            <person name="Dharne M.S."/>
        </authorList>
    </citation>
    <scope>NUCLEOTIDE SEQUENCE [LARGE SCALE GENOMIC DNA]</scope>
    <source>
        <strain evidence="5">DSM 25145</strain>
    </source>
</reference>
<protein>
    <submittedName>
        <fullName evidence="3">Glycosyl transferase family 2</fullName>
    </submittedName>
    <submittedName>
        <fullName evidence="2">Sugar transferase</fullName>
    </submittedName>
</protein>
<reference evidence="3 4" key="1">
    <citation type="submission" date="2017-01" db="EMBL/GenBank/DDBJ databases">
        <authorList>
            <person name="Mah S.A."/>
            <person name="Swanson W.J."/>
            <person name="Moy G.W."/>
            <person name="Vacquier V.D."/>
        </authorList>
    </citation>
    <scope>NUCLEOTIDE SEQUENCE [LARGE SCALE GENOMIC DNA]</scope>
    <source>
        <strain evidence="3 4">NIO-1016</strain>
    </source>
</reference>
<sequence>MENLAPILLFVYNRPDTTKKTIEALIKNELSKESELYIFSDAAKDTSQKKKVDEVRKIIHDVNGFKNVHLKIEEKNKGLANSIIDGVTKVAENQGKVIVLEDDLITSPWFLRYMNDTLNLYEDNSKIWSISGYSPAINFPEDYNNDLYLTGRACSWGWATWNSRWKLIDWDISNYSSFKKDKKQKKAFNRQGNDMSFMLRNQMKGYIDSWAIRWCYNQFLNNSLTIYPRYSYIENIGFKNSSTHGSLSRNFEVTLAKRYPIDLIVDEMQNPSIIKEFSAKYNLTWINYLGQLSREIGIYKLVKSFVKKIS</sequence>
<dbReference type="EMBL" id="MWSK01000002">
    <property type="protein sequence ID" value="OXS79114.1"/>
    <property type="molecule type" value="Genomic_DNA"/>
</dbReference>
<dbReference type="STRING" id="1017273.SAMN05443094_102185"/>
<dbReference type="Proteomes" id="UP000186385">
    <property type="component" value="Unassembled WGS sequence"/>
</dbReference>
<evidence type="ECO:0000313" key="2">
    <source>
        <dbReference type="EMBL" id="OXS79114.1"/>
    </source>
</evidence>
<dbReference type="OrthoDB" id="5180856at2"/>
<dbReference type="SUPFAM" id="SSF53448">
    <property type="entry name" value="Nucleotide-diphospho-sugar transferases"/>
    <property type="match status" value="1"/>
</dbReference>
<dbReference type="RefSeq" id="WP_045849372.1">
    <property type="nucleotide sequence ID" value="NZ_FTLX01000002.1"/>
</dbReference>
<keyword evidence="3" id="KW-0808">Transferase</keyword>
<feature type="domain" description="Glycosyltransferase 2-like" evidence="1">
    <location>
        <begin position="9"/>
        <end position="114"/>
    </location>
</feature>
<evidence type="ECO:0000313" key="3">
    <source>
        <dbReference type="EMBL" id="SIQ30749.1"/>
    </source>
</evidence>
<keyword evidence="5" id="KW-1185">Reference proteome</keyword>
<evidence type="ECO:0000259" key="1">
    <source>
        <dbReference type="Pfam" id="PF00535"/>
    </source>
</evidence>
<name>A0A1N6RPN0_9BACI</name>
<evidence type="ECO:0000313" key="4">
    <source>
        <dbReference type="Proteomes" id="UP000186385"/>
    </source>
</evidence>
<dbReference type="InterPro" id="IPR001173">
    <property type="entry name" value="Glyco_trans_2-like"/>
</dbReference>
<dbReference type="GO" id="GO:0016740">
    <property type="term" value="F:transferase activity"/>
    <property type="evidence" value="ECO:0007669"/>
    <property type="project" value="UniProtKB-KW"/>
</dbReference>
<gene>
    <name evidence="2" type="ORF">B1B05_04870</name>
    <name evidence="3" type="ORF">SAMN05443094_102185</name>
</gene>
<proteinExistence type="predicted"/>
<organism evidence="3 4">
    <name type="scientific">Domibacillus enclensis</name>
    <dbReference type="NCBI Taxonomy" id="1017273"/>
    <lineage>
        <taxon>Bacteria</taxon>
        <taxon>Bacillati</taxon>
        <taxon>Bacillota</taxon>
        <taxon>Bacilli</taxon>
        <taxon>Bacillales</taxon>
        <taxon>Bacillaceae</taxon>
        <taxon>Domibacillus</taxon>
    </lineage>
</organism>
<dbReference type="Pfam" id="PF00535">
    <property type="entry name" value="Glycos_transf_2"/>
    <property type="match status" value="1"/>
</dbReference>
<dbReference type="Proteomes" id="UP000215545">
    <property type="component" value="Unassembled WGS sequence"/>
</dbReference>
<dbReference type="InterPro" id="IPR029044">
    <property type="entry name" value="Nucleotide-diphossugar_trans"/>
</dbReference>
<dbReference type="Gene3D" id="3.90.550.10">
    <property type="entry name" value="Spore Coat Polysaccharide Biosynthesis Protein SpsA, Chain A"/>
    <property type="match status" value="1"/>
</dbReference>